<feature type="transmembrane region" description="Helical" evidence="2">
    <location>
        <begin position="91"/>
        <end position="110"/>
    </location>
</feature>
<protein>
    <submittedName>
        <fullName evidence="3">DUF3098 domain-containing protein</fullName>
    </submittedName>
</protein>
<organism evidence="3 4">
    <name type="scientific">Neolewinella litorea</name>
    <dbReference type="NCBI Taxonomy" id="2562452"/>
    <lineage>
        <taxon>Bacteria</taxon>
        <taxon>Pseudomonadati</taxon>
        <taxon>Bacteroidota</taxon>
        <taxon>Saprospiria</taxon>
        <taxon>Saprospirales</taxon>
        <taxon>Lewinellaceae</taxon>
        <taxon>Neolewinella</taxon>
    </lineage>
</organism>
<keyword evidence="2" id="KW-0472">Membrane</keyword>
<dbReference type="InterPro" id="IPR021448">
    <property type="entry name" value="DUF3098"/>
</dbReference>
<evidence type="ECO:0000256" key="2">
    <source>
        <dbReference type="SAM" id="Phobius"/>
    </source>
</evidence>
<evidence type="ECO:0000256" key="1">
    <source>
        <dbReference type="SAM" id="MobiDB-lite"/>
    </source>
</evidence>
<accession>A0A4S4NQW9</accession>
<comment type="caution">
    <text evidence="3">The sequence shown here is derived from an EMBL/GenBank/DDBJ whole genome shotgun (WGS) entry which is preliminary data.</text>
</comment>
<name>A0A4S4NQW9_9BACT</name>
<evidence type="ECO:0000313" key="3">
    <source>
        <dbReference type="EMBL" id="THH41565.1"/>
    </source>
</evidence>
<keyword evidence="2" id="KW-0812">Transmembrane</keyword>
<dbReference type="AlphaFoldDB" id="A0A4S4NQW9"/>
<dbReference type="Proteomes" id="UP000308528">
    <property type="component" value="Unassembled WGS sequence"/>
</dbReference>
<sequence length="112" mass="12265">MSKRKKQKSRPTGTPEPEAESVRVVAKPKTSAVPRSAARTDQQPLVFGKDTYLWLGGGFLLIVVGFLLMTGGRGDDPNVFDESVIYSWRKITLAPIIILSGLGVVTYAIFKK</sequence>
<keyword evidence="2" id="KW-1133">Transmembrane helix</keyword>
<reference evidence="3 4" key="1">
    <citation type="submission" date="2019-04" db="EMBL/GenBank/DDBJ databases">
        <title>Lewinella litorea sp. nov., isolated from a marine sand.</title>
        <authorList>
            <person name="Yoon J.-H."/>
        </authorList>
    </citation>
    <scope>NUCLEOTIDE SEQUENCE [LARGE SCALE GENOMIC DNA]</scope>
    <source>
        <strain evidence="3 4">HSMS-39</strain>
    </source>
</reference>
<proteinExistence type="predicted"/>
<feature type="transmembrane region" description="Helical" evidence="2">
    <location>
        <begin position="52"/>
        <end position="71"/>
    </location>
</feature>
<dbReference type="EMBL" id="SRSF01000001">
    <property type="protein sequence ID" value="THH41565.1"/>
    <property type="molecule type" value="Genomic_DNA"/>
</dbReference>
<evidence type="ECO:0000313" key="4">
    <source>
        <dbReference type="Proteomes" id="UP000308528"/>
    </source>
</evidence>
<keyword evidence="4" id="KW-1185">Reference proteome</keyword>
<dbReference type="RefSeq" id="WP_136456409.1">
    <property type="nucleotide sequence ID" value="NZ_SRSF01000001.1"/>
</dbReference>
<feature type="region of interest" description="Disordered" evidence="1">
    <location>
        <begin position="1"/>
        <end position="36"/>
    </location>
</feature>
<dbReference type="OrthoDB" id="963379at2"/>
<dbReference type="Pfam" id="PF11297">
    <property type="entry name" value="DUF3098"/>
    <property type="match status" value="1"/>
</dbReference>
<gene>
    <name evidence="3" type="ORF">E4021_02935</name>
</gene>